<evidence type="ECO:0000259" key="5">
    <source>
        <dbReference type="PROSITE" id="PS50081"/>
    </source>
</evidence>
<comment type="caution">
    <text evidence="6">The sequence shown here is derived from an EMBL/GenBank/DDBJ whole genome shotgun (WGS) entry which is preliminary data.</text>
</comment>
<dbReference type="OrthoDB" id="6275741at2759"/>
<dbReference type="SMART" id="SM00109">
    <property type="entry name" value="C1"/>
    <property type="match status" value="1"/>
</dbReference>
<dbReference type="GO" id="GO:0035249">
    <property type="term" value="P:synaptic transmission, glutamatergic"/>
    <property type="evidence" value="ECO:0007669"/>
    <property type="project" value="TreeGrafter"/>
</dbReference>
<dbReference type="PANTHER" id="PTHR10480">
    <property type="entry name" value="PROTEIN UNC-13 HOMOLOG"/>
    <property type="match status" value="1"/>
</dbReference>
<feature type="compositionally biased region" description="Acidic residues" evidence="3">
    <location>
        <begin position="438"/>
        <end position="447"/>
    </location>
</feature>
<dbReference type="Pfam" id="PF00168">
    <property type="entry name" value="C2"/>
    <property type="match status" value="1"/>
</dbReference>
<dbReference type="InterPro" id="IPR035892">
    <property type="entry name" value="C2_domain_sf"/>
</dbReference>
<keyword evidence="2" id="KW-0862">Zinc</keyword>
<dbReference type="Gene3D" id="3.30.60.20">
    <property type="match status" value="1"/>
</dbReference>
<reference evidence="6" key="1">
    <citation type="submission" date="2020-06" db="EMBL/GenBank/DDBJ databases">
        <title>Draft genome of Bugula neritina, a colonial animal packing powerful symbionts and potential medicines.</title>
        <authorList>
            <person name="Rayko M."/>
        </authorList>
    </citation>
    <scope>NUCLEOTIDE SEQUENCE [LARGE SCALE GENOMIC DNA]</scope>
    <source>
        <strain evidence="6">Kwan_BN1</strain>
    </source>
</reference>
<dbReference type="PANTHER" id="PTHR10480:SF12">
    <property type="entry name" value="UNC-13, ISOFORM E"/>
    <property type="match status" value="1"/>
</dbReference>
<dbReference type="Proteomes" id="UP000593567">
    <property type="component" value="Unassembled WGS sequence"/>
</dbReference>
<dbReference type="EMBL" id="VXIV02001571">
    <property type="protein sequence ID" value="KAF6031740.1"/>
    <property type="molecule type" value="Genomic_DNA"/>
</dbReference>
<keyword evidence="7" id="KW-1185">Reference proteome</keyword>
<evidence type="ECO:0000259" key="4">
    <source>
        <dbReference type="PROSITE" id="PS50004"/>
    </source>
</evidence>
<dbReference type="AlphaFoldDB" id="A0A7J7JZA8"/>
<accession>A0A7J7JZA8</accession>
<dbReference type="PRINTS" id="PR00360">
    <property type="entry name" value="C2DOMAIN"/>
</dbReference>
<evidence type="ECO:0000256" key="2">
    <source>
        <dbReference type="ARBA" id="ARBA00022833"/>
    </source>
</evidence>
<sequence>MFSTGHGDAGGINLRSLLCFIPGLYKRKSWRSAAPLRRLLKSLSDDHIKTIQLTRRNTQFYGSSDDEEEANSSVCASREFDVDEDDCCPPLYKLLPRREDSADLVAANGPEIIIHNPSSESNSVVSTTKSHQKHSLLSKDSAEDLKLDTVEKLESISSELSSTVYNESITCREDQQRQVDNYTCNISKTSSSYSITNSASYCESCSTCNSKCEDLECQECLSGDGYPVEEPISESREKEQCIDGVISNSVIISDDCQSVPNGAPIFATSKSTTAEASCTENPLFQTSTPKHVNSDAKLPDGLISIHADKGISASVLGHQHVIEADNLSSSTDSRLFSYVSAPRRPAQFTPTKQEGDNFGHVTDLTLSSTECETNATVAALISEDLAQEANQADLQELPPEVKNENTSFGEFVMSLFWKSSPKRQNPFNSPDCTPLEKEQEEEREGDDVITALPSSRKNAWKNKAMDSFYESIDMISSIDLPNRRKSIPFVSELTIHNNKKSGMQSAFGVRQSLNDEDLKMHVYKKALEATIYPISSTTPHNFHSWSATGPTYCFECGGLLWGVAKQGLRCSECGVKCHEKCKDLLNADCLQQAAEQNAKRGSEDKAQAKKKAIEGRMETREKSKPEIFDMIKNVFKIDNELHAASLRHVKEGIIAGTSNWSARLNITVLRAQGLIGKDKTGTSDPYVTVQVGKTKKQTKTVPKELNPVWDQSFSFECHNFSDRIKVRVW</sequence>
<dbReference type="GO" id="GO:0016081">
    <property type="term" value="P:synaptic vesicle docking"/>
    <property type="evidence" value="ECO:0007669"/>
    <property type="project" value="TreeGrafter"/>
</dbReference>
<evidence type="ECO:0000313" key="6">
    <source>
        <dbReference type="EMBL" id="KAF6031740.1"/>
    </source>
</evidence>
<feature type="compositionally biased region" description="Basic and acidic residues" evidence="3">
    <location>
        <begin position="597"/>
        <end position="619"/>
    </location>
</feature>
<evidence type="ECO:0000256" key="3">
    <source>
        <dbReference type="SAM" id="MobiDB-lite"/>
    </source>
</evidence>
<dbReference type="InterPro" id="IPR000008">
    <property type="entry name" value="C2_dom"/>
</dbReference>
<feature type="domain" description="Phorbol-ester/DAG-type" evidence="5">
    <location>
        <begin position="539"/>
        <end position="589"/>
    </location>
</feature>
<dbReference type="SMART" id="SM00239">
    <property type="entry name" value="C2"/>
    <property type="match status" value="1"/>
</dbReference>
<gene>
    <name evidence="6" type="ORF">EB796_009947</name>
</gene>
<feature type="domain" description="C2" evidence="4">
    <location>
        <begin position="645"/>
        <end position="729"/>
    </location>
</feature>
<feature type="region of interest" description="Disordered" evidence="3">
    <location>
        <begin position="596"/>
        <end position="619"/>
    </location>
</feature>
<dbReference type="PROSITE" id="PS50081">
    <property type="entry name" value="ZF_DAG_PE_2"/>
    <property type="match status" value="1"/>
</dbReference>
<organism evidence="6 7">
    <name type="scientific">Bugula neritina</name>
    <name type="common">Brown bryozoan</name>
    <name type="synonym">Sertularia neritina</name>
    <dbReference type="NCBI Taxonomy" id="10212"/>
    <lineage>
        <taxon>Eukaryota</taxon>
        <taxon>Metazoa</taxon>
        <taxon>Spiralia</taxon>
        <taxon>Lophotrochozoa</taxon>
        <taxon>Bryozoa</taxon>
        <taxon>Gymnolaemata</taxon>
        <taxon>Cheilostomatida</taxon>
        <taxon>Flustrina</taxon>
        <taxon>Buguloidea</taxon>
        <taxon>Bugulidae</taxon>
        <taxon>Bugula</taxon>
    </lineage>
</organism>
<dbReference type="GO" id="GO:0005516">
    <property type="term" value="F:calmodulin binding"/>
    <property type="evidence" value="ECO:0007669"/>
    <property type="project" value="TreeGrafter"/>
</dbReference>
<name>A0A7J7JZA8_BUGNE</name>
<dbReference type="GO" id="GO:0019992">
    <property type="term" value="F:diacylglycerol binding"/>
    <property type="evidence" value="ECO:0007669"/>
    <property type="project" value="InterPro"/>
</dbReference>
<dbReference type="PROSITE" id="PS50004">
    <property type="entry name" value="C2"/>
    <property type="match status" value="1"/>
</dbReference>
<feature type="region of interest" description="Disordered" evidence="3">
    <location>
        <begin position="422"/>
        <end position="447"/>
    </location>
</feature>
<dbReference type="GO" id="GO:0031594">
    <property type="term" value="C:neuromuscular junction"/>
    <property type="evidence" value="ECO:0007669"/>
    <property type="project" value="TreeGrafter"/>
</dbReference>
<dbReference type="SUPFAM" id="SSF57889">
    <property type="entry name" value="Cysteine-rich domain"/>
    <property type="match status" value="1"/>
</dbReference>
<dbReference type="PROSITE" id="PS00479">
    <property type="entry name" value="ZF_DAG_PE_1"/>
    <property type="match status" value="1"/>
</dbReference>
<evidence type="ECO:0000256" key="1">
    <source>
        <dbReference type="ARBA" id="ARBA00022723"/>
    </source>
</evidence>
<dbReference type="SUPFAM" id="SSF49562">
    <property type="entry name" value="C2 domain (Calcium/lipid-binding domain, CaLB)"/>
    <property type="match status" value="1"/>
</dbReference>
<dbReference type="GO" id="GO:0098831">
    <property type="term" value="C:presynaptic active zone cytoplasmic component"/>
    <property type="evidence" value="ECO:0007669"/>
    <property type="project" value="TreeGrafter"/>
</dbReference>
<dbReference type="Pfam" id="PF00130">
    <property type="entry name" value="C1_1"/>
    <property type="match status" value="1"/>
</dbReference>
<dbReference type="Gene3D" id="2.60.40.150">
    <property type="entry name" value="C2 domain"/>
    <property type="match status" value="1"/>
</dbReference>
<dbReference type="GO" id="GO:0017075">
    <property type="term" value="F:syntaxin-1 binding"/>
    <property type="evidence" value="ECO:0007669"/>
    <property type="project" value="TreeGrafter"/>
</dbReference>
<dbReference type="FunFam" id="2.60.40.150:FF:000002">
    <property type="entry name" value="Protein unc-13 homolog B"/>
    <property type="match status" value="1"/>
</dbReference>
<dbReference type="InterPro" id="IPR046349">
    <property type="entry name" value="C1-like_sf"/>
</dbReference>
<dbReference type="InterPro" id="IPR027080">
    <property type="entry name" value="Unc-13"/>
</dbReference>
<dbReference type="GO" id="GO:0043195">
    <property type="term" value="C:terminal bouton"/>
    <property type="evidence" value="ECO:0007669"/>
    <property type="project" value="TreeGrafter"/>
</dbReference>
<dbReference type="GO" id="GO:0099525">
    <property type="term" value="P:presynaptic dense core vesicle exocytosis"/>
    <property type="evidence" value="ECO:0007669"/>
    <property type="project" value="TreeGrafter"/>
</dbReference>
<dbReference type="InterPro" id="IPR002219">
    <property type="entry name" value="PKC_DAG/PE"/>
</dbReference>
<dbReference type="GO" id="GO:0046872">
    <property type="term" value="F:metal ion binding"/>
    <property type="evidence" value="ECO:0007669"/>
    <property type="project" value="UniProtKB-KW"/>
</dbReference>
<keyword evidence="1" id="KW-0479">Metal-binding</keyword>
<dbReference type="GO" id="GO:0042734">
    <property type="term" value="C:presynaptic membrane"/>
    <property type="evidence" value="ECO:0007669"/>
    <property type="project" value="TreeGrafter"/>
</dbReference>
<dbReference type="GO" id="GO:0030672">
    <property type="term" value="C:synaptic vesicle membrane"/>
    <property type="evidence" value="ECO:0007669"/>
    <property type="project" value="TreeGrafter"/>
</dbReference>
<dbReference type="GO" id="GO:0016082">
    <property type="term" value="P:synaptic vesicle priming"/>
    <property type="evidence" value="ECO:0007669"/>
    <property type="project" value="TreeGrafter"/>
</dbReference>
<protein>
    <submittedName>
        <fullName evidence="6">UNC13C</fullName>
    </submittedName>
</protein>
<evidence type="ECO:0000313" key="7">
    <source>
        <dbReference type="Proteomes" id="UP000593567"/>
    </source>
</evidence>
<feature type="compositionally biased region" description="Polar residues" evidence="3">
    <location>
        <begin position="422"/>
        <end position="431"/>
    </location>
</feature>
<proteinExistence type="predicted"/>
<dbReference type="GO" id="GO:0061789">
    <property type="term" value="P:dense core granule priming"/>
    <property type="evidence" value="ECO:0007669"/>
    <property type="project" value="TreeGrafter"/>
</dbReference>